<name>A0A4C1UA25_EUMVA</name>
<organism evidence="1 2">
    <name type="scientific">Eumeta variegata</name>
    <name type="common">Bagworm moth</name>
    <name type="synonym">Eumeta japonica</name>
    <dbReference type="NCBI Taxonomy" id="151549"/>
    <lineage>
        <taxon>Eukaryota</taxon>
        <taxon>Metazoa</taxon>
        <taxon>Ecdysozoa</taxon>
        <taxon>Arthropoda</taxon>
        <taxon>Hexapoda</taxon>
        <taxon>Insecta</taxon>
        <taxon>Pterygota</taxon>
        <taxon>Neoptera</taxon>
        <taxon>Endopterygota</taxon>
        <taxon>Lepidoptera</taxon>
        <taxon>Glossata</taxon>
        <taxon>Ditrysia</taxon>
        <taxon>Tineoidea</taxon>
        <taxon>Psychidae</taxon>
        <taxon>Oiketicinae</taxon>
        <taxon>Eumeta</taxon>
    </lineage>
</organism>
<evidence type="ECO:0000313" key="2">
    <source>
        <dbReference type="Proteomes" id="UP000299102"/>
    </source>
</evidence>
<dbReference type="AlphaFoldDB" id="A0A4C1UA25"/>
<accession>A0A4C1UA25</accession>
<dbReference type="EMBL" id="BGZK01000149">
    <property type="protein sequence ID" value="GBP23293.1"/>
    <property type="molecule type" value="Genomic_DNA"/>
</dbReference>
<gene>
    <name evidence="1" type="ORF">EVAR_76007_1</name>
</gene>
<comment type="caution">
    <text evidence="1">The sequence shown here is derived from an EMBL/GenBank/DDBJ whole genome shotgun (WGS) entry which is preliminary data.</text>
</comment>
<keyword evidence="2" id="KW-1185">Reference proteome</keyword>
<proteinExistence type="predicted"/>
<evidence type="ECO:0000313" key="1">
    <source>
        <dbReference type="EMBL" id="GBP23293.1"/>
    </source>
</evidence>
<protein>
    <submittedName>
        <fullName evidence="1">Uncharacterized protein</fullName>
    </submittedName>
</protein>
<dbReference type="Proteomes" id="UP000299102">
    <property type="component" value="Unassembled WGS sequence"/>
</dbReference>
<reference evidence="1 2" key="1">
    <citation type="journal article" date="2019" name="Commun. Biol.">
        <title>The bagworm genome reveals a unique fibroin gene that provides high tensile strength.</title>
        <authorList>
            <person name="Kono N."/>
            <person name="Nakamura H."/>
            <person name="Ohtoshi R."/>
            <person name="Tomita M."/>
            <person name="Numata K."/>
            <person name="Arakawa K."/>
        </authorList>
    </citation>
    <scope>NUCLEOTIDE SEQUENCE [LARGE SCALE GENOMIC DNA]</scope>
</reference>
<sequence length="117" mass="12826">MYGPGLAVTNAGLRPSSPGTAFSLIPPSLQNTEQTASLCALMSATWPPSPRNAGSGRNKTMESCTRALLHRGLSRDYARSLLRRRRRVPTPAAIKDVDEIAVNYRRTLSYCLSEFTE</sequence>